<evidence type="ECO:0000256" key="8">
    <source>
        <dbReference type="ARBA" id="ARBA00047989"/>
    </source>
</evidence>
<comment type="catalytic activity">
    <reaction evidence="8">
        <text>adenosine + H2O + H(+) = inosine + NH4(+)</text>
        <dbReference type="Rhea" id="RHEA:24408"/>
        <dbReference type="ChEBI" id="CHEBI:15377"/>
        <dbReference type="ChEBI" id="CHEBI:15378"/>
        <dbReference type="ChEBI" id="CHEBI:16335"/>
        <dbReference type="ChEBI" id="CHEBI:17596"/>
        <dbReference type="ChEBI" id="CHEBI:28938"/>
        <dbReference type="EC" id="3.5.4.4"/>
    </reaction>
    <physiologicalReaction direction="left-to-right" evidence="8">
        <dbReference type="Rhea" id="RHEA:24409"/>
    </physiologicalReaction>
</comment>
<gene>
    <name evidence="12" type="primary">pgeF</name>
    <name evidence="12" type="ORF">IAB74_06190</name>
</gene>
<dbReference type="Proteomes" id="UP000886796">
    <property type="component" value="Unassembled WGS sequence"/>
</dbReference>
<dbReference type="PANTHER" id="PTHR30616">
    <property type="entry name" value="UNCHARACTERIZED PROTEIN YFIH"/>
    <property type="match status" value="1"/>
</dbReference>
<protein>
    <recommendedName>
        <fullName evidence="11">Purine nucleoside phosphorylase</fullName>
    </recommendedName>
</protein>
<dbReference type="AlphaFoldDB" id="A0A9D0Z333"/>
<evidence type="ECO:0000256" key="5">
    <source>
        <dbReference type="ARBA" id="ARBA00022723"/>
    </source>
</evidence>
<dbReference type="GO" id="GO:0005507">
    <property type="term" value="F:copper ion binding"/>
    <property type="evidence" value="ECO:0007669"/>
    <property type="project" value="TreeGrafter"/>
</dbReference>
<dbReference type="NCBIfam" id="TIGR00726">
    <property type="entry name" value="peptidoglycan editing factor PgeF"/>
    <property type="match status" value="1"/>
</dbReference>
<comment type="caution">
    <text evidence="12">The sequence shown here is derived from an EMBL/GenBank/DDBJ whole genome shotgun (WGS) entry which is preliminary data.</text>
</comment>
<keyword evidence="5" id="KW-0479">Metal-binding</keyword>
<evidence type="ECO:0000256" key="11">
    <source>
        <dbReference type="RuleBase" id="RU361274"/>
    </source>
</evidence>
<reference evidence="12" key="1">
    <citation type="submission" date="2020-10" db="EMBL/GenBank/DDBJ databases">
        <authorList>
            <person name="Gilroy R."/>
        </authorList>
    </citation>
    <scope>NUCLEOTIDE SEQUENCE</scope>
    <source>
        <strain evidence="12">13361</strain>
    </source>
</reference>
<dbReference type="Pfam" id="PF02578">
    <property type="entry name" value="Cu-oxidase_4"/>
    <property type="match status" value="1"/>
</dbReference>
<evidence type="ECO:0000256" key="10">
    <source>
        <dbReference type="ARBA" id="ARBA00049893"/>
    </source>
</evidence>
<dbReference type="InterPro" id="IPR038371">
    <property type="entry name" value="Cu_polyphenol_OxRdtase_sf"/>
</dbReference>
<organism evidence="12 13">
    <name type="scientific">Candidatus Faecousia excrementigallinarum</name>
    <dbReference type="NCBI Taxonomy" id="2840806"/>
    <lineage>
        <taxon>Bacteria</taxon>
        <taxon>Bacillati</taxon>
        <taxon>Bacillota</taxon>
        <taxon>Clostridia</taxon>
        <taxon>Eubacteriales</taxon>
        <taxon>Oscillospiraceae</taxon>
        <taxon>Faecousia</taxon>
    </lineage>
</organism>
<keyword evidence="6" id="KW-0378">Hydrolase</keyword>
<name>A0A9D0Z333_9FIRM</name>
<keyword evidence="7" id="KW-0862">Zinc</keyword>
<reference evidence="12" key="2">
    <citation type="journal article" date="2021" name="PeerJ">
        <title>Extensive microbial diversity within the chicken gut microbiome revealed by metagenomics and culture.</title>
        <authorList>
            <person name="Gilroy R."/>
            <person name="Ravi A."/>
            <person name="Getino M."/>
            <person name="Pursley I."/>
            <person name="Horton D.L."/>
            <person name="Alikhan N.F."/>
            <person name="Baker D."/>
            <person name="Gharbi K."/>
            <person name="Hall N."/>
            <person name="Watson M."/>
            <person name="Adriaenssens E.M."/>
            <person name="Foster-Nyarko E."/>
            <person name="Jarju S."/>
            <person name="Secka A."/>
            <person name="Antonio M."/>
            <person name="Oren A."/>
            <person name="Chaudhuri R.R."/>
            <person name="La Ragione R."/>
            <person name="Hildebrand F."/>
            <person name="Pallen M.J."/>
        </authorList>
    </citation>
    <scope>NUCLEOTIDE SEQUENCE</scope>
    <source>
        <strain evidence="12">13361</strain>
    </source>
</reference>
<comment type="function">
    <text evidence="2">Purine nucleoside enzyme that catalyzes the phosphorolysis of adenosine and inosine nucleosides, yielding D-ribose 1-phosphate and the respective free bases, adenine and hypoxanthine. Also catalyzes the phosphorolysis of S-methyl-5'-thioadenosine into adenine and S-methyl-5-thio-alpha-D-ribose 1-phosphate. Also has adenosine deaminase activity.</text>
</comment>
<comment type="catalytic activity">
    <reaction evidence="10">
        <text>S-methyl-5'-thioadenosine + phosphate = 5-(methylsulfanyl)-alpha-D-ribose 1-phosphate + adenine</text>
        <dbReference type="Rhea" id="RHEA:11852"/>
        <dbReference type="ChEBI" id="CHEBI:16708"/>
        <dbReference type="ChEBI" id="CHEBI:17509"/>
        <dbReference type="ChEBI" id="CHEBI:43474"/>
        <dbReference type="ChEBI" id="CHEBI:58533"/>
        <dbReference type="EC" id="2.4.2.28"/>
    </reaction>
    <physiologicalReaction direction="left-to-right" evidence="10">
        <dbReference type="Rhea" id="RHEA:11853"/>
    </physiologicalReaction>
</comment>
<dbReference type="InterPro" id="IPR011324">
    <property type="entry name" value="Cytotoxic_necrot_fac-like_cat"/>
</dbReference>
<dbReference type="SUPFAM" id="SSF64438">
    <property type="entry name" value="CNF1/YfiH-like putative cysteine hydrolases"/>
    <property type="match status" value="1"/>
</dbReference>
<comment type="catalytic activity">
    <reaction evidence="1">
        <text>inosine + phosphate = alpha-D-ribose 1-phosphate + hypoxanthine</text>
        <dbReference type="Rhea" id="RHEA:27646"/>
        <dbReference type="ChEBI" id="CHEBI:17368"/>
        <dbReference type="ChEBI" id="CHEBI:17596"/>
        <dbReference type="ChEBI" id="CHEBI:43474"/>
        <dbReference type="ChEBI" id="CHEBI:57720"/>
        <dbReference type="EC" id="2.4.2.1"/>
    </reaction>
    <physiologicalReaction direction="left-to-right" evidence="1">
        <dbReference type="Rhea" id="RHEA:27647"/>
    </physiologicalReaction>
</comment>
<dbReference type="InterPro" id="IPR003730">
    <property type="entry name" value="Cu_polyphenol_OxRdtase"/>
</dbReference>
<comment type="catalytic activity">
    <reaction evidence="9">
        <text>adenosine + phosphate = alpha-D-ribose 1-phosphate + adenine</text>
        <dbReference type="Rhea" id="RHEA:27642"/>
        <dbReference type="ChEBI" id="CHEBI:16335"/>
        <dbReference type="ChEBI" id="CHEBI:16708"/>
        <dbReference type="ChEBI" id="CHEBI:43474"/>
        <dbReference type="ChEBI" id="CHEBI:57720"/>
        <dbReference type="EC" id="2.4.2.1"/>
    </reaction>
    <physiologicalReaction direction="left-to-right" evidence="9">
        <dbReference type="Rhea" id="RHEA:27643"/>
    </physiologicalReaction>
</comment>
<evidence type="ECO:0000256" key="6">
    <source>
        <dbReference type="ARBA" id="ARBA00022801"/>
    </source>
</evidence>
<evidence type="ECO:0000313" key="13">
    <source>
        <dbReference type="Proteomes" id="UP000886796"/>
    </source>
</evidence>
<dbReference type="EMBL" id="DVFK01000085">
    <property type="protein sequence ID" value="HIQ68078.1"/>
    <property type="molecule type" value="Genomic_DNA"/>
</dbReference>
<proteinExistence type="inferred from homology"/>
<evidence type="ECO:0000256" key="7">
    <source>
        <dbReference type="ARBA" id="ARBA00022833"/>
    </source>
</evidence>
<dbReference type="GO" id="GO:0017061">
    <property type="term" value="F:S-methyl-5-thioadenosine phosphorylase activity"/>
    <property type="evidence" value="ECO:0007669"/>
    <property type="project" value="UniProtKB-EC"/>
</dbReference>
<evidence type="ECO:0000256" key="1">
    <source>
        <dbReference type="ARBA" id="ARBA00000553"/>
    </source>
</evidence>
<evidence type="ECO:0000256" key="2">
    <source>
        <dbReference type="ARBA" id="ARBA00003215"/>
    </source>
</evidence>
<comment type="similarity">
    <text evidence="3 11">Belongs to the purine nucleoside phosphorylase YfiH/LACC1 family.</text>
</comment>
<dbReference type="Gene3D" id="3.60.140.10">
    <property type="entry name" value="CNF1/YfiH-like putative cysteine hydrolases"/>
    <property type="match status" value="1"/>
</dbReference>
<sequence length="267" mass="28333">MAVKTLTYGTLTCQQAEGLAAPHCFTTRLGGVSQGHLSSLNIGIHRGDDWENVLKNYEILGNLLGFDPKKAVLSTQTHSDIVRVVGLPEAGAGLYAPELTPCDGLVTNTPGLALVVFTADCTPILLWDEKTGAVGAVHAGWRGTAARIGEKAVQAMEKAFGCNPRDIHAAIGPNIGACCFETHGDVPEAMIAALGKEAETFIRPAGEKYYVDLKGINARILEEAGVGQVEVSRLCTHCDETLFWSHRRTGSLRGSQGAVIVAGEVER</sequence>
<dbReference type="CDD" id="cd16833">
    <property type="entry name" value="YfiH"/>
    <property type="match status" value="1"/>
</dbReference>
<dbReference type="PANTHER" id="PTHR30616:SF2">
    <property type="entry name" value="PURINE NUCLEOSIDE PHOSPHORYLASE LACC1"/>
    <property type="match status" value="1"/>
</dbReference>
<evidence type="ECO:0000256" key="4">
    <source>
        <dbReference type="ARBA" id="ARBA00022679"/>
    </source>
</evidence>
<keyword evidence="4" id="KW-0808">Transferase</keyword>
<dbReference type="GO" id="GO:0016787">
    <property type="term" value="F:hydrolase activity"/>
    <property type="evidence" value="ECO:0007669"/>
    <property type="project" value="UniProtKB-KW"/>
</dbReference>
<evidence type="ECO:0000256" key="9">
    <source>
        <dbReference type="ARBA" id="ARBA00048968"/>
    </source>
</evidence>
<evidence type="ECO:0000256" key="3">
    <source>
        <dbReference type="ARBA" id="ARBA00007353"/>
    </source>
</evidence>
<accession>A0A9D0Z333</accession>
<evidence type="ECO:0000313" key="12">
    <source>
        <dbReference type="EMBL" id="HIQ68078.1"/>
    </source>
</evidence>